<dbReference type="GO" id="GO:0005737">
    <property type="term" value="C:cytoplasm"/>
    <property type="evidence" value="ECO:0007669"/>
    <property type="project" value="TreeGrafter"/>
</dbReference>
<keyword evidence="4" id="KW-0418">Kinase</keyword>
<dbReference type="AlphaFoldDB" id="A0A6A3AJ96"/>
<accession>A0A6A3AJ96</accession>
<evidence type="ECO:0000313" key="4">
    <source>
        <dbReference type="EMBL" id="KAE8704600.1"/>
    </source>
</evidence>
<dbReference type="PANTHER" id="PTHR22603:SF66">
    <property type="entry name" value="ETHANOLAMINE KINASE"/>
    <property type="match status" value="1"/>
</dbReference>
<keyword evidence="4" id="KW-0808">Transferase</keyword>
<dbReference type="SUPFAM" id="SSF56112">
    <property type="entry name" value="Protein kinase-like (PK-like)"/>
    <property type="match status" value="1"/>
</dbReference>
<proteinExistence type="inferred from homology"/>
<comment type="pathway">
    <text evidence="1">Phospholipid metabolism; phosphatidylethanolamine biosynthesis; phosphatidylethanolamine from ethanolamine: step 1/3.</text>
</comment>
<name>A0A6A3AJ96_HIBSY</name>
<dbReference type="EMBL" id="VEPZ02000992">
    <property type="protein sequence ID" value="KAE8704600.1"/>
    <property type="molecule type" value="Genomic_DNA"/>
</dbReference>
<dbReference type="Gene3D" id="3.90.1200.10">
    <property type="match status" value="1"/>
</dbReference>
<dbReference type="Gene3D" id="3.30.200.20">
    <property type="entry name" value="Phosphorylase Kinase, domain 1"/>
    <property type="match status" value="1"/>
</dbReference>
<sequence length="190" mass="21464">MATHVIVLCKDLFPKWTELNESCFSVETVLGGITNLLLKVSVKEENVSIIVRFYGPKTDYVINRKRDLQAIKYLSVAGFGAKLLDLFGNGMVQSFIHACTLTPSDMRKPKLASEIAKQLRWFHQVEVPGIGGVGSSRSVNGFKSSSSSVDWMGREMLEMRLRDKVENDEDRVRSSIYSSVVFYFKTSQPW</sequence>
<dbReference type="InterPro" id="IPR011009">
    <property type="entry name" value="Kinase-like_dom_sf"/>
</dbReference>
<dbReference type="Proteomes" id="UP000436088">
    <property type="component" value="Unassembled WGS sequence"/>
</dbReference>
<dbReference type="GO" id="GO:0006646">
    <property type="term" value="P:phosphatidylethanolamine biosynthetic process"/>
    <property type="evidence" value="ECO:0007669"/>
    <property type="project" value="TreeGrafter"/>
</dbReference>
<dbReference type="Pfam" id="PF01633">
    <property type="entry name" value="Choline_kinase"/>
    <property type="match status" value="1"/>
</dbReference>
<evidence type="ECO:0000256" key="3">
    <source>
        <dbReference type="ARBA" id="ARBA00038874"/>
    </source>
</evidence>
<evidence type="ECO:0000313" key="5">
    <source>
        <dbReference type="Proteomes" id="UP000436088"/>
    </source>
</evidence>
<protein>
    <recommendedName>
        <fullName evidence="3">ethanolamine kinase</fullName>
        <ecNumber evidence="3">2.7.1.82</ecNumber>
    </recommendedName>
</protein>
<keyword evidence="5" id="KW-1185">Reference proteome</keyword>
<dbReference type="EC" id="2.7.1.82" evidence="3"/>
<evidence type="ECO:0000256" key="2">
    <source>
        <dbReference type="ARBA" id="ARBA00038211"/>
    </source>
</evidence>
<comment type="similarity">
    <text evidence="2">Belongs to the choline/ethanolamine kinase family.</text>
</comment>
<comment type="caution">
    <text evidence="4">The sequence shown here is derived from an EMBL/GenBank/DDBJ whole genome shotgun (WGS) entry which is preliminary data.</text>
</comment>
<dbReference type="PANTHER" id="PTHR22603">
    <property type="entry name" value="CHOLINE/ETHANOALAMINE KINASE"/>
    <property type="match status" value="1"/>
</dbReference>
<gene>
    <name evidence="4" type="ORF">F3Y22_tig00110450pilonHSYRG00913</name>
</gene>
<dbReference type="GO" id="GO:0004305">
    <property type="term" value="F:ethanolamine kinase activity"/>
    <property type="evidence" value="ECO:0007669"/>
    <property type="project" value="UniProtKB-EC"/>
</dbReference>
<evidence type="ECO:0000256" key="1">
    <source>
        <dbReference type="ARBA" id="ARBA00037883"/>
    </source>
</evidence>
<reference evidence="4" key="1">
    <citation type="submission" date="2019-09" db="EMBL/GenBank/DDBJ databases">
        <title>Draft genome information of white flower Hibiscus syriacus.</title>
        <authorList>
            <person name="Kim Y.-M."/>
        </authorList>
    </citation>
    <scope>NUCLEOTIDE SEQUENCE [LARGE SCALE GENOMIC DNA]</scope>
    <source>
        <strain evidence="4">YM2019G1</strain>
    </source>
</reference>
<organism evidence="4 5">
    <name type="scientific">Hibiscus syriacus</name>
    <name type="common">Rose of Sharon</name>
    <dbReference type="NCBI Taxonomy" id="106335"/>
    <lineage>
        <taxon>Eukaryota</taxon>
        <taxon>Viridiplantae</taxon>
        <taxon>Streptophyta</taxon>
        <taxon>Embryophyta</taxon>
        <taxon>Tracheophyta</taxon>
        <taxon>Spermatophyta</taxon>
        <taxon>Magnoliopsida</taxon>
        <taxon>eudicotyledons</taxon>
        <taxon>Gunneridae</taxon>
        <taxon>Pentapetalae</taxon>
        <taxon>rosids</taxon>
        <taxon>malvids</taxon>
        <taxon>Malvales</taxon>
        <taxon>Malvaceae</taxon>
        <taxon>Malvoideae</taxon>
        <taxon>Hibiscus</taxon>
    </lineage>
</organism>